<proteinExistence type="predicted"/>
<accession>A0A1C4Y204</accession>
<dbReference type="AlphaFoldDB" id="A0A1C4Y204"/>
<dbReference type="InterPro" id="IPR047880">
    <property type="entry name" value="MafI-like"/>
</dbReference>
<protein>
    <recommendedName>
        <fullName evidence="3">MafI family immunity protein</fullName>
    </recommendedName>
</protein>
<name>A0A1C4Y204_9ACTN</name>
<gene>
    <name evidence="1" type="ORF">GA0070612_4199</name>
</gene>
<organism evidence="1 2">
    <name type="scientific">Micromonospora chokoriensis</name>
    <dbReference type="NCBI Taxonomy" id="356851"/>
    <lineage>
        <taxon>Bacteria</taxon>
        <taxon>Bacillati</taxon>
        <taxon>Actinomycetota</taxon>
        <taxon>Actinomycetes</taxon>
        <taxon>Micromonosporales</taxon>
        <taxon>Micromonosporaceae</taxon>
        <taxon>Micromonospora</taxon>
    </lineage>
</organism>
<evidence type="ECO:0008006" key="3">
    <source>
        <dbReference type="Google" id="ProtNLM"/>
    </source>
</evidence>
<evidence type="ECO:0000313" key="2">
    <source>
        <dbReference type="Proteomes" id="UP000198224"/>
    </source>
</evidence>
<reference evidence="2" key="1">
    <citation type="submission" date="2016-06" db="EMBL/GenBank/DDBJ databases">
        <authorList>
            <person name="Varghese N."/>
            <person name="Submissions Spin"/>
        </authorList>
    </citation>
    <scope>NUCLEOTIDE SEQUENCE [LARGE SCALE GENOMIC DNA]</scope>
    <source>
        <strain evidence="2">DSM 45160</strain>
    </source>
</reference>
<dbReference type="RefSeq" id="WP_088989448.1">
    <property type="nucleotide sequence ID" value="NZ_LT607409.1"/>
</dbReference>
<evidence type="ECO:0000313" key="1">
    <source>
        <dbReference type="EMBL" id="SCF14743.1"/>
    </source>
</evidence>
<dbReference type="Proteomes" id="UP000198224">
    <property type="component" value="Chromosome I"/>
</dbReference>
<dbReference type="EMBL" id="LT607409">
    <property type="protein sequence ID" value="SCF14743.1"/>
    <property type="molecule type" value="Genomic_DNA"/>
</dbReference>
<dbReference type="NCBIfam" id="NF033691">
    <property type="entry name" value="immunity_MafI"/>
    <property type="match status" value="1"/>
</dbReference>
<sequence length="84" mass="9482">MYFGQLQAAVLDLVADAPLLRPGIRADVRDHIRAGEVGLAFETLCEFLYEDALPLSRAYYDRLEAMTVELEDVTSLHRLDELVT</sequence>
<keyword evidence="2" id="KW-1185">Reference proteome</keyword>